<sequence length="154" mass="17857">MLPDNLKNSVINPTFHWMQSGVTRKQITRMAYQYERGVSRWITSTRSPWDSRLENSIKHCADEIKVTYQKQTSKVKQCGVTFQSRGTKRSVIPTGPLPLDFRSLGLANLAVSQPSRFLRVAWQLDTEGILQLNDYDYYCLQFCGYMQQLKTKLI</sequence>
<keyword evidence="2" id="KW-1185">Reference proteome</keyword>
<protein>
    <submittedName>
        <fullName evidence="1">Uncharacterized protein</fullName>
    </submittedName>
</protein>
<evidence type="ECO:0000313" key="1">
    <source>
        <dbReference type="EMBL" id="KAG5441543.1"/>
    </source>
</evidence>
<dbReference type="Proteomes" id="UP000286415">
    <property type="component" value="Unassembled WGS sequence"/>
</dbReference>
<proteinExistence type="predicted"/>
<reference evidence="1 2" key="1">
    <citation type="journal article" date="2018" name="Biotechnol. Adv.">
        <title>Improved genomic resources and new bioinformatic workflow for the carcinogenic parasite Clonorchis sinensis: Biotechnological implications.</title>
        <authorList>
            <person name="Wang D."/>
            <person name="Korhonen P.K."/>
            <person name="Gasser R.B."/>
            <person name="Young N.D."/>
        </authorList>
    </citation>
    <scope>NUCLEOTIDE SEQUENCE [LARGE SCALE GENOMIC DNA]</scope>
    <source>
        <strain evidence="1">Cs-k2</strain>
    </source>
</reference>
<dbReference type="AlphaFoldDB" id="A0A419QDF8"/>
<organism evidence="1 2">
    <name type="scientific">Clonorchis sinensis</name>
    <name type="common">Chinese liver fluke</name>
    <dbReference type="NCBI Taxonomy" id="79923"/>
    <lineage>
        <taxon>Eukaryota</taxon>
        <taxon>Metazoa</taxon>
        <taxon>Spiralia</taxon>
        <taxon>Lophotrochozoa</taxon>
        <taxon>Platyhelminthes</taxon>
        <taxon>Trematoda</taxon>
        <taxon>Digenea</taxon>
        <taxon>Opisthorchiida</taxon>
        <taxon>Opisthorchiata</taxon>
        <taxon>Opisthorchiidae</taxon>
        <taxon>Clonorchis</taxon>
    </lineage>
</organism>
<gene>
    <name evidence="1" type="ORF">CSKR_109742</name>
</gene>
<dbReference type="EMBL" id="NIRI02000077">
    <property type="protein sequence ID" value="KAG5441543.1"/>
    <property type="molecule type" value="Genomic_DNA"/>
</dbReference>
<name>A0A419QDF8_CLOSI</name>
<evidence type="ECO:0000313" key="2">
    <source>
        <dbReference type="Proteomes" id="UP000286415"/>
    </source>
</evidence>
<dbReference type="InParanoid" id="A0A419QDF8"/>
<reference evidence="1 2" key="2">
    <citation type="journal article" date="2021" name="Genomics">
        <title>High-quality reference genome for Clonorchis sinensis.</title>
        <authorList>
            <person name="Young N.D."/>
            <person name="Stroehlein A.J."/>
            <person name="Kinkar L."/>
            <person name="Wang T."/>
            <person name="Sohn W.M."/>
            <person name="Chang B.C.H."/>
            <person name="Kaur P."/>
            <person name="Weisz D."/>
            <person name="Dudchenko O."/>
            <person name="Aiden E.L."/>
            <person name="Korhonen P.K."/>
            <person name="Gasser R.B."/>
        </authorList>
    </citation>
    <scope>NUCLEOTIDE SEQUENCE [LARGE SCALE GENOMIC DNA]</scope>
    <source>
        <strain evidence="1">Cs-k2</strain>
    </source>
</reference>
<comment type="caution">
    <text evidence="1">The sequence shown here is derived from an EMBL/GenBank/DDBJ whole genome shotgun (WGS) entry which is preliminary data.</text>
</comment>
<accession>A0A419QDF8</accession>